<feature type="transmembrane region" description="Helical" evidence="1">
    <location>
        <begin position="129"/>
        <end position="149"/>
    </location>
</feature>
<dbReference type="AlphaFoldDB" id="A0A2T0BFC4"/>
<evidence type="ECO:0000313" key="2">
    <source>
        <dbReference type="EMBL" id="PRR82522.1"/>
    </source>
</evidence>
<keyword evidence="3" id="KW-1185">Reference proteome</keyword>
<keyword evidence="1" id="KW-0812">Transmembrane</keyword>
<feature type="transmembrane region" description="Helical" evidence="1">
    <location>
        <begin position="55"/>
        <end position="72"/>
    </location>
</feature>
<dbReference type="OrthoDB" id="1940099at2"/>
<feature type="transmembrane region" description="Helical" evidence="1">
    <location>
        <begin position="12"/>
        <end position="35"/>
    </location>
</feature>
<evidence type="ECO:0000256" key="1">
    <source>
        <dbReference type="SAM" id="Phobius"/>
    </source>
</evidence>
<name>A0A2T0BFC4_9CLOT</name>
<gene>
    <name evidence="2" type="ORF">CLVI_16570</name>
</gene>
<evidence type="ECO:0000313" key="3">
    <source>
        <dbReference type="Proteomes" id="UP000239471"/>
    </source>
</evidence>
<keyword evidence="1" id="KW-0472">Membrane</keyword>
<keyword evidence="1" id="KW-1133">Transmembrane helix</keyword>
<accession>A0A2T0BFC4</accession>
<comment type="caution">
    <text evidence="2">The sequence shown here is derived from an EMBL/GenBank/DDBJ whole genome shotgun (WGS) entry which is preliminary data.</text>
</comment>
<dbReference type="RefSeq" id="WP_106059643.1">
    <property type="nucleotide sequence ID" value="NZ_PVXQ01000015.1"/>
</dbReference>
<organism evidence="2 3">
    <name type="scientific">Clostridium vincentii</name>
    <dbReference type="NCBI Taxonomy" id="52704"/>
    <lineage>
        <taxon>Bacteria</taxon>
        <taxon>Bacillati</taxon>
        <taxon>Bacillota</taxon>
        <taxon>Clostridia</taxon>
        <taxon>Eubacteriales</taxon>
        <taxon>Clostridiaceae</taxon>
        <taxon>Clostridium</taxon>
    </lineage>
</organism>
<sequence>MKKMKRIVLSIFYFIGIVILALVTTGVVFLAYYFLKLFLFAKGDYLLLVSGKLDMIPITMILILITYAFIRIKEKFSERKNKQIEIIEEDTETVDIETLSKPEKFLYKILNRLISFDDKITKIFKAIKICYICVLIIPIYCGMTGYSILYHNSIKVSTPITPKGVIYNYSDINSVNVGVAKGHKNSYSPYYKVIFNDDKSVNFFSDGMQASKNMNFEDVLINLDNELKAQGVIKSVNKENFEGYAKDLDKGFLSRVEKLFNDK</sequence>
<reference evidence="2 3" key="1">
    <citation type="submission" date="2018-03" db="EMBL/GenBank/DDBJ databases">
        <title>Genome sequence of Clostridium vincentii DSM 10228.</title>
        <authorList>
            <person name="Poehlein A."/>
            <person name="Daniel R."/>
        </authorList>
    </citation>
    <scope>NUCLEOTIDE SEQUENCE [LARGE SCALE GENOMIC DNA]</scope>
    <source>
        <strain evidence="2 3">DSM 10228</strain>
    </source>
</reference>
<protein>
    <submittedName>
        <fullName evidence="2">Uncharacterized protein</fullName>
    </submittedName>
</protein>
<dbReference type="EMBL" id="PVXQ01000015">
    <property type="protein sequence ID" value="PRR82522.1"/>
    <property type="molecule type" value="Genomic_DNA"/>
</dbReference>
<dbReference type="Proteomes" id="UP000239471">
    <property type="component" value="Unassembled WGS sequence"/>
</dbReference>
<proteinExistence type="predicted"/>